<evidence type="ECO:0000313" key="2">
    <source>
        <dbReference type="Proteomes" id="UP000198827"/>
    </source>
</evidence>
<proteinExistence type="predicted"/>
<dbReference type="Proteomes" id="UP000198827">
    <property type="component" value="Chromosome I"/>
</dbReference>
<name>A0A1H0F392_9PSED</name>
<reference evidence="1 2" key="1">
    <citation type="submission" date="2016-10" db="EMBL/GenBank/DDBJ databases">
        <authorList>
            <person name="de Groot N.N."/>
        </authorList>
    </citation>
    <scope>NUCLEOTIDE SEQUENCE [LARGE SCALE GENOMIC DNA]</scope>
    <source>
        <strain evidence="1 2">CECT 7543</strain>
    </source>
</reference>
<sequence length="32" mass="3570">MGDVKILSKGHPSRFQGLLEVTVSRQTNLMVK</sequence>
<evidence type="ECO:0000313" key="1">
    <source>
        <dbReference type="EMBL" id="SDN89075.1"/>
    </source>
</evidence>
<gene>
    <name evidence="1" type="ORF">SAMN04489798_1437</name>
</gene>
<organism evidence="1 2">
    <name type="scientific">Pseudomonas arsenicoxydans</name>
    <dbReference type="NCBI Taxonomy" id="702115"/>
    <lineage>
        <taxon>Bacteria</taxon>
        <taxon>Pseudomonadati</taxon>
        <taxon>Pseudomonadota</taxon>
        <taxon>Gammaproteobacteria</taxon>
        <taxon>Pseudomonadales</taxon>
        <taxon>Pseudomonadaceae</taxon>
        <taxon>Pseudomonas</taxon>
    </lineage>
</organism>
<protein>
    <submittedName>
        <fullName evidence="1">Uncharacterized protein</fullName>
    </submittedName>
</protein>
<accession>A0A1H0F392</accession>
<dbReference type="EMBL" id="LT629705">
    <property type="protein sequence ID" value="SDN89075.1"/>
    <property type="molecule type" value="Genomic_DNA"/>
</dbReference>
<dbReference type="AlphaFoldDB" id="A0A1H0F392"/>